<dbReference type="AlphaFoldDB" id="A0A8X7XPE6"/>
<feature type="non-terminal residue" evidence="2">
    <location>
        <position position="1"/>
    </location>
</feature>
<accession>A0A8X7XPE6</accession>
<keyword evidence="3" id="KW-1185">Reference proteome</keyword>
<keyword evidence="1" id="KW-0175">Coiled coil</keyword>
<dbReference type="Proteomes" id="UP000886611">
    <property type="component" value="Unassembled WGS sequence"/>
</dbReference>
<proteinExistence type="predicted"/>
<comment type="caution">
    <text evidence="2">The sequence shown here is derived from an EMBL/GenBank/DDBJ whole genome shotgun (WGS) entry which is preliminary data.</text>
</comment>
<sequence length="476" mass="55104">MRNTESILDIIIVVGSTGRKELVPHSSSRKDAIYNLDTAFSVSECSSIPVLSFSKDEELRPTQQQQSQDWKIKLSLYLSCLPAEENINMRKWKRSCQFPHTPHPYLRQSFILILLQLIYPSVMIKTQPQTPSSRKPSASNQILCNVTATKSHDSDCAISSTPLAGIRAPVPGGKYFQSSPSLSEDSVVNQQHRELQLLIAELKDQDKELNNMSEAHKKQLIGWEKDRQRILALEERSAKLEKELHKKKEIIQTLTQRVKITESQKQELLDKEQKANNQCQILQDKDMIEATEHIVNMTTEIQRLDAMLNESRKRETDIKMEAQKYKQQLRELRHEMKSLKEDVVEKTSENSRQREDIIRLKQENQLLRNELSLLGEREQRKNELLNLAKSKQDRTDSELQCLRQVCENQQNDLELLYLSLNSQAGLQKLEAWGRSLRKVNRILGISQQLAFSTWMHLTFVKQKGQMRNFGLGPEHS</sequence>
<evidence type="ECO:0000313" key="3">
    <source>
        <dbReference type="Proteomes" id="UP000886611"/>
    </source>
</evidence>
<feature type="coiled-coil region" evidence="1">
    <location>
        <begin position="188"/>
        <end position="377"/>
    </location>
</feature>
<gene>
    <name evidence="2" type="primary">Ccdc62</name>
    <name evidence="2" type="ORF">GTO96_0005585</name>
</gene>
<name>A0A8X7XPE6_POLSE</name>
<organism evidence="2 3">
    <name type="scientific">Polypterus senegalus</name>
    <name type="common">Senegal bichir</name>
    <dbReference type="NCBI Taxonomy" id="55291"/>
    <lineage>
        <taxon>Eukaryota</taxon>
        <taxon>Metazoa</taxon>
        <taxon>Chordata</taxon>
        <taxon>Craniata</taxon>
        <taxon>Vertebrata</taxon>
        <taxon>Euteleostomi</taxon>
        <taxon>Actinopterygii</taxon>
        <taxon>Polypteriformes</taxon>
        <taxon>Polypteridae</taxon>
        <taxon>Polypterus</taxon>
    </lineage>
</organism>
<evidence type="ECO:0000313" key="2">
    <source>
        <dbReference type="EMBL" id="KAG2470605.1"/>
    </source>
</evidence>
<reference evidence="2 3" key="1">
    <citation type="journal article" date="2021" name="Cell">
        <title>Tracing the genetic footprints of vertebrate landing in non-teleost ray-finned fishes.</title>
        <authorList>
            <person name="Bi X."/>
            <person name="Wang K."/>
            <person name="Yang L."/>
            <person name="Pan H."/>
            <person name="Jiang H."/>
            <person name="Wei Q."/>
            <person name="Fang M."/>
            <person name="Yu H."/>
            <person name="Zhu C."/>
            <person name="Cai Y."/>
            <person name="He Y."/>
            <person name="Gan X."/>
            <person name="Zeng H."/>
            <person name="Yu D."/>
            <person name="Zhu Y."/>
            <person name="Jiang H."/>
            <person name="Qiu Q."/>
            <person name="Yang H."/>
            <person name="Zhang Y.E."/>
            <person name="Wang W."/>
            <person name="Zhu M."/>
            <person name="He S."/>
            <person name="Zhang G."/>
        </authorList>
    </citation>
    <scope>NUCLEOTIDE SEQUENCE [LARGE SCALE GENOMIC DNA]</scope>
    <source>
        <strain evidence="2">Bchr_013</strain>
    </source>
</reference>
<dbReference type="EMBL" id="JAATIS010000094">
    <property type="protein sequence ID" value="KAG2470605.1"/>
    <property type="molecule type" value="Genomic_DNA"/>
</dbReference>
<feature type="non-terminal residue" evidence="2">
    <location>
        <position position="476"/>
    </location>
</feature>
<evidence type="ECO:0000256" key="1">
    <source>
        <dbReference type="SAM" id="Coils"/>
    </source>
</evidence>
<protein>
    <submittedName>
        <fullName evidence="2">CCD62 protein</fullName>
    </submittedName>
</protein>